<dbReference type="InterPro" id="IPR006439">
    <property type="entry name" value="HAD-SF_hydro_IA"/>
</dbReference>
<evidence type="ECO:0000256" key="3">
    <source>
        <dbReference type="ARBA" id="ARBA00022842"/>
    </source>
</evidence>
<gene>
    <name evidence="4" type="ORF">DKK79_09270</name>
</gene>
<comment type="cofactor">
    <cofactor evidence="1">
        <name>Mg(2+)</name>
        <dbReference type="ChEBI" id="CHEBI:18420"/>
    </cofactor>
</comment>
<dbReference type="Pfam" id="PF00702">
    <property type="entry name" value="Hydrolase"/>
    <property type="match status" value="1"/>
</dbReference>
<evidence type="ECO:0000313" key="4">
    <source>
        <dbReference type="EMBL" id="PXZ04530.1"/>
    </source>
</evidence>
<comment type="caution">
    <text evidence="4">The sequence shown here is derived from an EMBL/GenBank/DDBJ whole genome shotgun (WGS) entry which is preliminary data.</text>
</comment>
<keyword evidence="3" id="KW-0460">Magnesium</keyword>
<keyword evidence="2" id="KW-0378">Hydrolase</keyword>
<accession>A0A2V4DUT3</accession>
<proteinExistence type="predicted"/>
<dbReference type="PRINTS" id="PR00413">
    <property type="entry name" value="HADHALOGNASE"/>
</dbReference>
<evidence type="ECO:0000256" key="1">
    <source>
        <dbReference type="ARBA" id="ARBA00001946"/>
    </source>
</evidence>
<dbReference type="InterPro" id="IPR051400">
    <property type="entry name" value="HAD-like_hydrolase"/>
</dbReference>
<evidence type="ECO:0000256" key="2">
    <source>
        <dbReference type="ARBA" id="ARBA00022801"/>
    </source>
</evidence>
<dbReference type="Proteomes" id="UP000247483">
    <property type="component" value="Unassembled WGS sequence"/>
</dbReference>
<name>A0A2V4DUT3_9GAMM</name>
<dbReference type="PANTHER" id="PTHR46470">
    <property type="entry name" value="N-ACYLNEURAMINATE-9-PHOSPHATASE"/>
    <property type="match status" value="1"/>
</dbReference>
<dbReference type="InterPro" id="IPR036412">
    <property type="entry name" value="HAD-like_sf"/>
</dbReference>
<dbReference type="AlphaFoldDB" id="A0A2V4DUT3"/>
<organism evidence="4 5">
    <name type="scientific">Gilliamella apicola</name>
    <dbReference type="NCBI Taxonomy" id="1196095"/>
    <lineage>
        <taxon>Bacteria</taxon>
        <taxon>Pseudomonadati</taxon>
        <taxon>Pseudomonadota</taxon>
        <taxon>Gammaproteobacteria</taxon>
        <taxon>Orbales</taxon>
        <taxon>Orbaceae</taxon>
        <taxon>Gilliamella</taxon>
    </lineage>
</organism>
<sequence>MHFYRSIDCIKAITFDLDDTLYDNSMIVDKAEEEMLKTLQKYKQLANLTLDLYYQEKNLILNLNPEIYHDVIDWRIETIKSLLSKTNIPVLQHTNIIDSALDCFNIWRHKMVIPESTHVLLAKLAKKYPLAVITNGNVDVNKIGLGDYFQFSLRGGPDGRSKPFPEIFDLAAKKLAVANNYILHVGDNLETDVNGAINNGYLSCWINIFGQDIYRLSDARCLPHVEITRLPELDNLL</sequence>
<evidence type="ECO:0000313" key="5">
    <source>
        <dbReference type="Proteomes" id="UP000247483"/>
    </source>
</evidence>
<reference evidence="4 5" key="1">
    <citation type="submission" date="2018-05" db="EMBL/GenBank/DDBJ databases">
        <title>Reference genomes for bee gut microbiota database.</title>
        <authorList>
            <person name="Ellegaard K.M."/>
        </authorList>
    </citation>
    <scope>NUCLEOTIDE SEQUENCE [LARGE SCALE GENOMIC DNA]</scope>
    <source>
        <strain evidence="4 5">ESL0177</strain>
    </source>
</reference>
<dbReference type="GO" id="GO:0009231">
    <property type="term" value="P:riboflavin biosynthetic process"/>
    <property type="evidence" value="ECO:0007669"/>
    <property type="project" value="TreeGrafter"/>
</dbReference>
<protein>
    <submittedName>
        <fullName evidence="4">5-amino-6-(5-phospho-D-ribitylamino)uracil phosphatase YigB</fullName>
    </submittedName>
</protein>
<dbReference type="PANTHER" id="PTHR46470:SF4">
    <property type="entry name" value="5-AMINO-6-(5-PHOSPHO-D-RIBITYLAMINO)URACIL PHOSPHATASE YIGB"/>
    <property type="match status" value="1"/>
</dbReference>
<dbReference type="Gene3D" id="1.20.120.1600">
    <property type="match status" value="1"/>
</dbReference>
<dbReference type="SFLD" id="SFLDG01129">
    <property type="entry name" value="C1.5:_HAD__Beta-PGM__Phosphata"/>
    <property type="match status" value="1"/>
</dbReference>
<dbReference type="SUPFAM" id="SSF56784">
    <property type="entry name" value="HAD-like"/>
    <property type="match status" value="1"/>
</dbReference>
<dbReference type="RefSeq" id="WP_110423818.1">
    <property type="nucleotide sequence ID" value="NZ_QGLP01000005.1"/>
</dbReference>
<dbReference type="NCBIfam" id="TIGR01549">
    <property type="entry name" value="HAD-SF-IA-v1"/>
    <property type="match status" value="1"/>
</dbReference>
<dbReference type="EMBL" id="QGLP01000005">
    <property type="protein sequence ID" value="PXZ04530.1"/>
    <property type="molecule type" value="Genomic_DNA"/>
</dbReference>
<dbReference type="NCBIfam" id="NF008018">
    <property type="entry name" value="PRK10748.1"/>
    <property type="match status" value="1"/>
</dbReference>
<dbReference type="SFLD" id="SFLDS00003">
    <property type="entry name" value="Haloacid_Dehalogenase"/>
    <property type="match status" value="1"/>
</dbReference>
<dbReference type="GO" id="GO:0016787">
    <property type="term" value="F:hydrolase activity"/>
    <property type="evidence" value="ECO:0007669"/>
    <property type="project" value="UniProtKB-KW"/>
</dbReference>
<dbReference type="Gene3D" id="3.40.50.1000">
    <property type="entry name" value="HAD superfamily/HAD-like"/>
    <property type="match status" value="1"/>
</dbReference>
<dbReference type="InterPro" id="IPR023214">
    <property type="entry name" value="HAD_sf"/>
</dbReference>